<sequence>MTARKDGKTWTADFYDNGRSGRRIRKKGFLTKAAALRYETDFFKSLTQTGRPMDDQLSDLVNLWHQLHGCTLKDEKTRLSRTLAIAKRLGDPLVSSFDALAWARYRQQRLKVASPNTVNHEQRYLSAVFSELIRLGAWVGKNPLANVRQIKTDQVELTFLTLPQIRQLLEECKRSTNNHTYPVALLCLATGARWDEAESLTRAAIYGGKAHFHRTKNRQSRSVPIPKDVEDLALKVGMPGNGRLFMPCRSAFRCAYKRCGFDTPGQMTHILRHTFASHYMMAGGDILGLQRILGHSSITMTMRYAHLSPDHLESALRLSPLAQSEHPVATGIS</sequence>
<evidence type="ECO:0000259" key="5">
    <source>
        <dbReference type="PROSITE" id="PS51898"/>
    </source>
</evidence>
<dbReference type="PANTHER" id="PTHR30349">
    <property type="entry name" value="PHAGE INTEGRASE-RELATED"/>
    <property type="match status" value="1"/>
</dbReference>
<dbReference type="InterPro" id="IPR044068">
    <property type="entry name" value="CB"/>
</dbReference>
<dbReference type="Gene3D" id="1.10.443.10">
    <property type="entry name" value="Intergrase catalytic core"/>
    <property type="match status" value="1"/>
</dbReference>
<evidence type="ECO:0000256" key="1">
    <source>
        <dbReference type="ARBA" id="ARBA00022908"/>
    </source>
</evidence>
<dbReference type="InterPro" id="IPR002104">
    <property type="entry name" value="Integrase_catalytic"/>
</dbReference>
<feature type="domain" description="Core-binding (CB)" evidence="6">
    <location>
        <begin position="55"/>
        <end position="133"/>
    </location>
</feature>
<dbReference type="PROSITE" id="PS51900">
    <property type="entry name" value="CB"/>
    <property type="match status" value="1"/>
</dbReference>
<dbReference type="PANTHER" id="PTHR30349:SF93">
    <property type="entry name" value="FELS-2 PROPHAGE PROTEIN"/>
    <property type="match status" value="1"/>
</dbReference>
<protein>
    <submittedName>
        <fullName evidence="7">Integrase</fullName>
    </submittedName>
</protein>
<dbReference type="Pfam" id="PF24624">
    <property type="entry name" value="Int_N"/>
    <property type="match status" value="1"/>
</dbReference>
<gene>
    <name evidence="7" type="ORF">CXK91_21840</name>
</gene>
<proteinExistence type="predicted"/>
<dbReference type="InterPro" id="IPR057084">
    <property type="entry name" value="Int_N"/>
</dbReference>
<dbReference type="AlphaFoldDB" id="A0A2S4AH45"/>
<name>A0A2S4AH45_STUST</name>
<keyword evidence="2 4" id="KW-0238">DNA-binding</keyword>
<keyword evidence="1" id="KW-0229">DNA integration</keyword>
<evidence type="ECO:0000256" key="4">
    <source>
        <dbReference type="PROSITE-ProRule" id="PRU01248"/>
    </source>
</evidence>
<evidence type="ECO:0000313" key="7">
    <source>
        <dbReference type="EMBL" id="POH80793.1"/>
    </source>
</evidence>
<dbReference type="Pfam" id="PF00589">
    <property type="entry name" value="Phage_integrase"/>
    <property type="match status" value="1"/>
</dbReference>
<feature type="domain" description="Tyr recombinase" evidence="5">
    <location>
        <begin position="155"/>
        <end position="317"/>
    </location>
</feature>
<dbReference type="InterPro" id="IPR011010">
    <property type="entry name" value="DNA_brk_join_enz"/>
</dbReference>
<dbReference type="EMBL" id="PPXG01000012">
    <property type="protein sequence ID" value="POH80793.1"/>
    <property type="molecule type" value="Genomic_DNA"/>
</dbReference>
<dbReference type="SUPFAM" id="SSF56349">
    <property type="entry name" value="DNA breaking-rejoining enzymes"/>
    <property type="match status" value="1"/>
</dbReference>
<dbReference type="CDD" id="cd00796">
    <property type="entry name" value="INT_Rci_Hp1_C"/>
    <property type="match status" value="1"/>
</dbReference>
<accession>A0A2S4AH45</accession>
<dbReference type="GO" id="GO:0006310">
    <property type="term" value="P:DNA recombination"/>
    <property type="evidence" value="ECO:0007669"/>
    <property type="project" value="UniProtKB-KW"/>
</dbReference>
<comment type="caution">
    <text evidence="7">The sequence shown here is derived from an EMBL/GenBank/DDBJ whole genome shotgun (WGS) entry which is preliminary data.</text>
</comment>
<dbReference type="Proteomes" id="UP000237068">
    <property type="component" value="Unassembled WGS sequence"/>
</dbReference>
<dbReference type="OrthoDB" id="9057547at2"/>
<organism evidence="7 8">
    <name type="scientific">Stutzerimonas stutzeri</name>
    <name type="common">Pseudomonas stutzeri</name>
    <dbReference type="NCBI Taxonomy" id="316"/>
    <lineage>
        <taxon>Bacteria</taxon>
        <taxon>Pseudomonadati</taxon>
        <taxon>Pseudomonadota</taxon>
        <taxon>Gammaproteobacteria</taxon>
        <taxon>Pseudomonadales</taxon>
        <taxon>Pseudomonadaceae</taxon>
        <taxon>Stutzerimonas</taxon>
    </lineage>
</organism>
<evidence type="ECO:0000259" key="6">
    <source>
        <dbReference type="PROSITE" id="PS51900"/>
    </source>
</evidence>
<dbReference type="InterPro" id="IPR050090">
    <property type="entry name" value="Tyrosine_recombinase_XerCD"/>
</dbReference>
<dbReference type="PROSITE" id="PS51898">
    <property type="entry name" value="TYR_RECOMBINASE"/>
    <property type="match status" value="1"/>
</dbReference>
<dbReference type="RefSeq" id="WP_103458096.1">
    <property type="nucleotide sequence ID" value="NZ_JAMOHQ010000025.1"/>
</dbReference>
<reference evidence="7 8" key="1">
    <citation type="submission" date="2018-01" db="EMBL/GenBank/DDBJ databases">
        <title>Denitrification phenotypes of diverse strains of Pseudomonas stutzeri.</title>
        <authorList>
            <person name="Milligan D.A."/>
            <person name="Bergaust L."/>
            <person name="Bakken L.R."/>
            <person name="Frostegard A."/>
        </authorList>
    </citation>
    <scope>NUCLEOTIDE SEQUENCE [LARGE SCALE GENOMIC DNA]</scope>
    <source>
        <strain evidence="7 8">24a13</strain>
    </source>
</reference>
<keyword evidence="3" id="KW-0233">DNA recombination</keyword>
<evidence type="ECO:0000313" key="8">
    <source>
        <dbReference type="Proteomes" id="UP000237068"/>
    </source>
</evidence>
<dbReference type="InterPro" id="IPR013762">
    <property type="entry name" value="Integrase-like_cat_sf"/>
</dbReference>
<evidence type="ECO:0000256" key="2">
    <source>
        <dbReference type="ARBA" id="ARBA00023125"/>
    </source>
</evidence>
<dbReference type="GO" id="GO:0015074">
    <property type="term" value="P:DNA integration"/>
    <property type="evidence" value="ECO:0007669"/>
    <property type="project" value="UniProtKB-KW"/>
</dbReference>
<dbReference type="GO" id="GO:0003677">
    <property type="term" value="F:DNA binding"/>
    <property type="evidence" value="ECO:0007669"/>
    <property type="project" value="UniProtKB-UniRule"/>
</dbReference>
<evidence type="ECO:0000256" key="3">
    <source>
        <dbReference type="ARBA" id="ARBA00023172"/>
    </source>
</evidence>